<comment type="caution">
    <text evidence="2">The sequence shown here is derived from an EMBL/GenBank/DDBJ whole genome shotgun (WGS) entry which is preliminary data.</text>
</comment>
<gene>
    <name evidence="2" type="ORF">DPN68_00445</name>
</gene>
<feature type="transmembrane region" description="Helical" evidence="1">
    <location>
        <begin position="15"/>
        <end position="34"/>
    </location>
</feature>
<sequence length="67" mass="7955">MSFFEDIFVGIGQEIFYSSFKWIGISIKWMFNLGKKPISEIRKENWNTRIGFIVFLVLIGLIIYFVN</sequence>
<evidence type="ECO:0000256" key="1">
    <source>
        <dbReference type="SAM" id="Phobius"/>
    </source>
</evidence>
<name>A0A365P574_9FLAO</name>
<dbReference type="EMBL" id="QLST01000001">
    <property type="protein sequence ID" value="RBA29735.1"/>
    <property type="molecule type" value="Genomic_DNA"/>
</dbReference>
<keyword evidence="3" id="KW-1185">Reference proteome</keyword>
<accession>A0A365P574</accession>
<proteinExistence type="predicted"/>
<feature type="transmembrane region" description="Helical" evidence="1">
    <location>
        <begin position="46"/>
        <end position="66"/>
    </location>
</feature>
<keyword evidence="1" id="KW-1133">Transmembrane helix</keyword>
<keyword evidence="1" id="KW-0812">Transmembrane</keyword>
<evidence type="ECO:0000313" key="2">
    <source>
        <dbReference type="EMBL" id="RBA29735.1"/>
    </source>
</evidence>
<keyword evidence="1" id="KW-0472">Membrane</keyword>
<reference evidence="2 3" key="1">
    <citation type="submission" date="2018-06" db="EMBL/GenBank/DDBJ databases">
        <title>Flavobacterium tibetense sp. nov., isolated from a wetland YonghuCo on Tibetan Plateau.</title>
        <authorList>
            <person name="Xing P."/>
            <person name="Phurbu D."/>
            <person name="Lu H."/>
        </authorList>
    </citation>
    <scope>NUCLEOTIDE SEQUENCE [LARGE SCALE GENOMIC DNA]</scope>
    <source>
        <strain evidence="2 3">YH5</strain>
    </source>
</reference>
<protein>
    <submittedName>
        <fullName evidence="2">Uncharacterized protein</fullName>
    </submittedName>
</protein>
<dbReference type="Proteomes" id="UP000253319">
    <property type="component" value="Unassembled WGS sequence"/>
</dbReference>
<organism evidence="2 3">
    <name type="scientific">Flavobacterium tibetense</name>
    <dbReference type="NCBI Taxonomy" id="2233533"/>
    <lineage>
        <taxon>Bacteria</taxon>
        <taxon>Pseudomonadati</taxon>
        <taxon>Bacteroidota</taxon>
        <taxon>Flavobacteriia</taxon>
        <taxon>Flavobacteriales</taxon>
        <taxon>Flavobacteriaceae</taxon>
        <taxon>Flavobacterium</taxon>
    </lineage>
</organism>
<evidence type="ECO:0000313" key="3">
    <source>
        <dbReference type="Proteomes" id="UP000253319"/>
    </source>
</evidence>
<dbReference type="AlphaFoldDB" id="A0A365P574"/>